<dbReference type="HOGENOM" id="CLU_1815715_0_0_1"/>
<evidence type="ECO:0000313" key="1">
    <source>
        <dbReference type="EMBL" id="EPS39395.1"/>
    </source>
</evidence>
<accession>S8A8S0</accession>
<name>S8A8S0_DACHA</name>
<proteinExistence type="predicted"/>
<keyword evidence="2" id="KW-1185">Reference proteome</keyword>
<evidence type="ECO:0000313" key="2">
    <source>
        <dbReference type="Proteomes" id="UP000015100"/>
    </source>
</evidence>
<protein>
    <submittedName>
        <fullName evidence="1">Uncharacterized protein</fullName>
    </submittedName>
</protein>
<comment type="caution">
    <text evidence="1">The sequence shown here is derived from an EMBL/GenBank/DDBJ whole genome shotgun (WGS) entry which is preliminary data.</text>
</comment>
<dbReference type="EMBL" id="AQGS01000472">
    <property type="protein sequence ID" value="EPS39395.1"/>
    <property type="molecule type" value="Genomic_DNA"/>
</dbReference>
<gene>
    <name evidence="1" type="ORF">H072_6797</name>
</gene>
<dbReference type="Proteomes" id="UP000015100">
    <property type="component" value="Unassembled WGS sequence"/>
</dbReference>
<organism evidence="1 2">
    <name type="scientific">Dactylellina haptotyla (strain CBS 200.50)</name>
    <name type="common">Nematode-trapping fungus</name>
    <name type="synonym">Monacrosporium haptotylum</name>
    <dbReference type="NCBI Taxonomy" id="1284197"/>
    <lineage>
        <taxon>Eukaryota</taxon>
        <taxon>Fungi</taxon>
        <taxon>Dikarya</taxon>
        <taxon>Ascomycota</taxon>
        <taxon>Pezizomycotina</taxon>
        <taxon>Orbiliomycetes</taxon>
        <taxon>Orbiliales</taxon>
        <taxon>Orbiliaceae</taxon>
        <taxon>Dactylellina</taxon>
    </lineage>
</organism>
<sequence length="142" mass="16139">MTSNRSISNQAVLRELARDERFTASHIRNLFHALQETLAKLKAVLRYDPDDISNDNIFTESVLKIIQHVDKITSPGAEYGCEYPSEEVITGIKTLSAASKKLHRWYECLQKTLAFLAEVIRAYRALLLQELVYTRDDPTGAV</sequence>
<reference evidence="2" key="2">
    <citation type="submission" date="2013-04" db="EMBL/GenBank/DDBJ databases">
        <title>Genomic mechanisms accounting for the adaptation to parasitism in nematode-trapping fungi.</title>
        <authorList>
            <person name="Ahren D.G."/>
        </authorList>
    </citation>
    <scope>NUCLEOTIDE SEQUENCE [LARGE SCALE GENOMIC DNA]</scope>
    <source>
        <strain evidence="2">CBS 200.50</strain>
    </source>
</reference>
<reference evidence="1 2" key="1">
    <citation type="journal article" date="2013" name="PLoS Genet.">
        <title>Genomic mechanisms accounting for the adaptation to parasitism in nematode-trapping fungi.</title>
        <authorList>
            <person name="Meerupati T."/>
            <person name="Andersson K.M."/>
            <person name="Friman E."/>
            <person name="Kumar D."/>
            <person name="Tunlid A."/>
            <person name="Ahren D."/>
        </authorList>
    </citation>
    <scope>NUCLEOTIDE SEQUENCE [LARGE SCALE GENOMIC DNA]</scope>
    <source>
        <strain evidence="1 2">CBS 200.50</strain>
    </source>
</reference>
<dbReference type="AlphaFoldDB" id="S8A8S0"/>